<gene>
    <name evidence="2" type="ORF">FN960_22090</name>
</gene>
<dbReference type="AlphaFoldDB" id="A0A553ZSB6"/>
<dbReference type="Gene3D" id="2.40.128.130">
    <property type="entry name" value="Autotransporter beta-domain"/>
    <property type="match status" value="1"/>
</dbReference>
<dbReference type="NCBIfam" id="TIGR01414">
    <property type="entry name" value="autotrans_barl"/>
    <property type="match status" value="1"/>
</dbReference>
<dbReference type="EMBL" id="VLXZ01000325">
    <property type="protein sequence ID" value="TSB44347.1"/>
    <property type="molecule type" value="Genomic_DNA"/>
</dbReference>
<comment type="caution">
    <text evidence="2">The sequence shown here is derived from an EMBL/GenBank/DDBJ whole genome shotgun (WGS) entry which is preliminary data.</text>
</comment>
<evidence type="ECO:0000259" key="1">
    <source>
        <dbReference type="Pfam" id="PF03797"/>
    </source>
</evidence>
<dbReference type="InterPro" id="IPR006315">
    <property type="entry name" value="OM_autotransptr_brl_dom"/>
</dbReference>
<keyword evidence="3" id="KW-1185">Reference proteome</keyword>
<dbReference type="OrthoDB" id="2973843at2"/>
<feature type="non-terminal residue" evidence="2">
    <location>
        <position position="1"/>
    </location>
</feature>
<dbReference type="InterPro" id="IPR036709">
    <property type="entry name" value="Autotransporte_beta_dom_sf"/>
</dbReference>
<proteinExistence type="predicted"/>
<dbReference type="GO" id="GO:0019867">
    <property type="term" value="C:outer membrane"/>
    <property type="evidence" value="ECO:0007669"/>
    <property type="project" value="InterPro"/>
</dbReference>
<dbReference type="Pfam" id="PF03797">
    <property type="entry name" value="Autotransporter"/>
    <property type="match status" value="1"/>
</dbReference>
<protein>
    <submittedName>
        <fullName evidence="2">Autotransporter outer membrane beta-barrel domain-containing protein</fullName>
    </submittedName>
</protein>
<name>A0A553ZSB6_9BACI</name>
<feature type="domain" description="Autotransporter" evidence="1">
    <location>
        <begin position="5"/>
        <end position="77"/>
    </location>
</feature>
<sequence>NYKGSHEWYVQPQLQVVRMNVKSDKYHESNGTSIENTGNGNILTRLGARTWLTSKNGKNTRYAVPFRPFGEAHWLHNSRVFGTS</sequence>
<dbReference type="InterPro" id="IPR005546">
    <property type="entry name" value="Autotransporte_beta"/>
</dbReference>
<feature type="non-terminal residue" evidence="2">
    <location>
        <position position="84"/>
    </location>
</feature>
<dbReference type="RefSeq" id="WP_143850843.1">
    <property type="nucleotide sequence ID" value="NZ_VLXZ01000325.1"/>
</dbReference>
<reference evidence="2 3" key="1">
    <citation type="submission" date="2019-07" db="EMBL/GenBank/DDBJ databases">
        <authorList>
            <person name="Park Y.J."/>
            <person name="Jeong S.E."/>
            <person name="Jung H.S."/>
        </authorList>
    </citation>
    <scope>NUCLEOTIDE SEQUENCE [LARGE SCALE GENOMIC DNA]</scope>
    <source>
        <strain evidence="3">P16(2019)</strain>
    </source>
</reference>
<dbReference type="Proteomes" id="UP000318521">
    <property type="component" value="Unassembled WGS sequence"/>
</dbReference>
<dbReference type="SUPFAM" id="SSF103515">
    <property type="entry name" value="Autotransporter"/>
    <property type="match status" value="1"/>
</dbReference>
<organism evidence="2 3">
    <name type="scientific">Alkalicoccobacillus porphyridii</name>
    <dbReference type="NCBI Taxonomy" id="2597270"/>
    <lineage>
        <taxon>Bacteria</taxon>
        <taxon>Bacillati</taxon>
        <taxon>Bacillota</taxon>
        <taxon>Bacilli</taxon>
        <taxon>Bacillales</taxon>
        <taxon>Bacillaceae</taxon>
        <taxon>Alkalicoccobacillus</taxon>
    </lineage>
</organism>
<accession>A0A553ZSB6</accession>
<evidence type="ECO:0000313" key="2">
    <source>
        <dbReference type="EMBL" id="TSB44347.1"/>
    </source>
</evidence>
<evidence type="ECO:0000313" key="3">
    <source>
        <dbReference type="Proteomes" id="UP000318521"/>
    </source>
</evidence>